<evidence type="ECO:0000256" key="1">
    <source>
        <dbReference type="ARBA" id="ARBA00023002"/>
    </source>
</evidence>
<organism evidence="2 3">
    <name type="scientific">Diaporthe ampelina</name>
    <dbReference type="NCBI Taxonomy" id="1214573"/>
    <lineage>
        <taxon>Eukaryota</taxon>
        <taxon>Fungi</taxon>
        <taxon>Dikarya</taxon>
        <taxon>Ascomycota</taxon>
        <taxon>Pezizomycotina</taxon>
        <taxon>Sordariomycetes</taxon>
        <taxon>Sordariomycetidae</taxon>
        <taxon>Diaporthales</taxon>
        <taxon>Diaporthaceae</taxon>
        <taxon>Diaporthe</taxon>
    </lineage>
</organism>
<accession>A0A0G2I4V5</accession>
<dbReference type="Proteomes" id="UP000034680">
    <property type="component" value="Unassembled WGS sequence"/>
</dbReference>
<dbReference type="PANTHER" id="PTHR43157">
    <property type="entry name" value="PHOSPHATIDYLINOSITOL-GLYCAN BIOSYNTHESIS CLASS F PROTEIN-RELATED"/>
    <property type="match status" value="1"/>
</dbReference>
<dbReference type="OrthoDB" id="191139at2759"/>
<dbReference type="STRING" id="1214573.A0A0G2I4V5"/>
<dbReference type="SUPFAM" id="SSF51735">
    <property type="entry name" value="NAD(P)-binding Rossmann-fold domains"/>
    <property type="match status" value="1"/>
</dbReference>
<dbReference type="InterPro" id="IPR036291">
    <property type="entry name" value="NAD(P)-bd_dom_sf"/>
</dbReference>
<dbReference type="PRINTS" id="PR00081">
    <property type="entry name" value="GDHRDH"/>
</dbReference>
<gene>
    <name evidence="2" type="ORF">UCDDA912_g05100</name>
</gene>
<reference evidence="2 3" key="1">
    <citation type="submission" date="2015-05" db="EMBL/GenBank/DDBJ databases">
        <title>Distinctive expansion of gene families associated with plant cell wall degradation and secondary metabolism in the genomes of grapevine trunk pathogens.</title>
        <authorList>
            <person name="Lawrence D.P."/>
            <person name="Travadon R."/>
            <person name="Rolshausen P.E."/>
            <person name="Baumgartner K."/>
        </authorList>
    </citation>
    <scope>NUCLEOTIDE SEQUENCE [LARGE SCALE GENOMIC DNA]</scope>
    <source>
        <strain evidence="2">DA912</strain>
    </source>
</reference>
<dbReference type="Gene3D" id="3.40.50.720">
    <property type="entry name" value="NAD(P)-binding Rossmann-like Domain"/>
    <property type="match status" value="2"/>
</dbReference>
<reference evidence="2 3" key="2">
    <citation type="submission" date="2015-05" db="EMBL/GenBank/DDBJ databases">
        <authorList>
            <person name="Morales-Cruz A."/>
            <person name="Amrine K.C."/>
            <person name="Cantu D."/>
        </authorList>
    </citation>
    <scope>NUCLEOTIDE SEQUENCE [LARGE SCALE GENOMIC DNA]</scope>
    <source>
        <strain evidence="2">DA912</strain>
    </source>
</reference>
<protein>
    <submittedName>
        <fullName evidence="2">Putative retinol dehydrogenase</fullName>
    </submittedName>
</protein>
<keyword evidence="1" id="KW-0560">Oxidoreductase</keyword>
<sequence length="214" mass="23329">MPSFSGDDIPDLKNQVIIITGGNAGLGLQTVKKLSSHNAARSYLAARSQEKAEQAIKELQAADQKATSIVFQKLNLASLESVEEAVSNFLHRETRLDSLINNADIRYTISKLANPHYTEALAERERHVKIVPKHPGMVATNLHHASDGLFLWTFLFTAAKLFATPVETGALSAIWAAVSPDANSGQYYGPVGKAESGSKARPDHDLQEQLYSYV</sequence>
<evidence type="ECO:0000313" key="2">
    <source>
        <dbReference type="EMBL" id="KKY34925.1"/>
    </source>
</evidence>
<keyword evidence="3" id="KW-1185">Reference proteome</keyword>
<dbReference type="Pfam" id="PF00106">
    <property type="entry name" value="adh_short"/>
    <property type="match status" value="1"/>
</dbReference>
<dbReference type="GO" id="GO:0016491">
    <property type="term" value="F:oxidoreductase activity"/>
    <property type="evidence" value="ECO:0007669"/>
    <property type="project" value="UniProtKB-KW"/>
</dbReference>
<dbReference type="EMBL" id="LCUC01000178">
    <property type="protein sequence ID" value="KKY34925.1"/>
    <property type="molecule type" value="Genomic_DNA"/>
</dbReference>
<evidence type="ECO:0000313" key="3">
    <source>
        <dbReference type="Proteomes" id="UP000034680"/>
    </source>
</evidence>
<name>A0A0G2I4V5_9PEZI</name>
<dbReference type="InterPro" id="IPR002347">
    <property type="entry name" value="SDR_fam"/>
</dbReference>
<comment type="caution">
    <text evidence="2">The sequence shown here is derived from an EMBL/GenBank/DDBJ whole genome shotgun (WGS) entry which is preliminary data.</text>
</comment>
<dbReference type="PANTHER" id="PTHR43157:SF31">
    <property type="entry name" value="PHOSPHATIDYLINOSITOL-GLYCAN BIOSYNTHESIS CLASS F PROTEIN"/>
    <property type="match status" value="1"/>
</dbReference>
<proteinExistence type="predicted"/>
<dbReference type="AlphaFoldDB" id="A0A0G2I4V5"/>